<proteinExistence type="predicted"/>
<accession>A0A815N199</accession>
<dbReference type="Proteomes" id="UP000663852">
    <property type="component" value="Unassembled WGS sequence"/>
</dbReference>
<evidence type="ECO:0000313" key="1">
    <source>
        <dbReference type="EMBL" id="CAF1428726.1"/>
    </source>
</evidence>
<dbReference type="EMBL" id="CAJNOJ010000388">
    <property type="protein sequence ID" value="CAF1428726.1"/>
    <property type="molecule type" value="Genomic_DNA"/>
</dbReference>
<reference evidence="1" key="1">
    <citation type="submission" date="2021-02" db="EMBL/GenBank/DDBJ databases">
        <authorList>
            <person name="Nowell W R."/>
        </authorList>
    </citation>
    <scope>NUCLEOTIDE SEQUENCE</scope>
</reference>
<comment type="caution">
    <text evidence="1">The sequence shown here is derived from an EMBL/GenBank/DDBJ whole genome shotgun (WGS) entry which is preliminary data.</text>
</comment>
<organism evidence="1 2">
    <name type="scientific">Adineta ricciae</name>
    <name type="common">Rotifer</name>
    <dbReference type="NCBI Taxonomy" id="249248"/>
    <lineage>
        <taxon>Eukaryota</taxon>
        <taxon>Metazoa</taxon>
        <taxon>Spiralia</taxon>
        <taxon>Gnathifera</taxon>
        <taxon>Rotifera</taxon>
        <taxon>Eurotatoria</taxon>
        <taxon>Bdelloidea</taxon>
        <taxon>Adinetida</taxon>
        <taxon>Adinetidae</taxon>
        <taxon>Adineta</taxon>
    </lineage>
</organism>
<gene>
    <name evidence="1" type="ORF">EDS130_LOCUS38051</name>
</gene>
<name>A0A815N199_ADIRI</name>
<protein>
    <submittedName>
        <fullName evidence="1">Uncharacterized protein</fullName>
    </submittedName>
</protein>
<dbReference type="AlphaFoldDB" id="A0A815N199"/>
<evidence type="ECO:0000313" key="2">
    <source>
        <dbReference type="Proteomes" id="UP000663852"/>
    </source>
</evidence>
<sequence>MKSATPNYLYHIQWAISHRKKSLSRLHDFCFDFLDLHMYTLHHIHIQIIKQAMQCTNLHLLIAVVIISSDTASACDPASTSKLSCKGTGRIYVIPDECMDDGGVDSAGDSLEIYCVCNQARFCLSDEACPWRNGTANAVDNGRTCSRAGLTSSYMANAWCKQWNNHTAYNCCYDGFIGF</sequence>